<sequence length="56" mass="6208">MTVLLLLLMMIMMTVVVVVQSLSCDNKCDMRLLYGAVITSMIEPRACPFSDRLIAG</sequence>
<proteinExistence type="predicted"/>
<evidence type="ECO:0000313" key="3">
    <source>
        <dbReference type="Proteomes" id="UP000828390"/>
    </source>
</evidence>
<evidence type="ECO:0000313" key="2">
    <source>
        <dbReference type="EMBL" id="KAH3700376.1"/>
    </source>
</evidence>
<dbReference type="AlphaFoldDB" id="A0A9D3YKX8"/>
<accession>A0A9D3YKX8</accession>
<gene>
    <name evidence="2" type="ORF">DPMN_075352</name>
</gene>
<feature type="signal peptide" evidence="1">
    <location>
        <begin position="1"/>
        <end position="21"/>
    </location>
</feature>
<reference evidence="2" key="2">
    <citation type="submission" date="2020-11" db="EMBL/GenBank/DDBJ databases">
        <authorList>
            <person name="McCartney M.A."/>
            <person name="Auch B."/>
            <person name="Kono T."/>
            <person name="Mallez S."/>
            <person name="Becker A."/>
            <person name="Gohl D.M."/>
            <person name="Silverstein K.A.T."/>
            <person name="Koren S."/>
            <person name="Bechman K.B."/>
            <person name="Herman A."/>
            <person name="Abrahante J.E."/>
            <person name="Garbe J."/>
        </authorList>
    </citation>
    <scope>NUCLEOTIDE SEQUENCE</scope>
    <source>
        <strain evidence="2">Duluth1</strain>
        <tissue evidence="2">Whole animal</tissue>
    </source>
</reference>
<comment type="caution">
    <text evidence="2">The sequence shown here is derived from an EMBL/GenBank/DDBJ whole genome shotgun (WGS) entry which is preliminary data.</text>
</comment>
<organism evidence="2 3">
    <name type="scientific">Dreissena polymorpha</name>
    <name type="common">Zebra mussel</name>
    <name type="synonym">Mytilus polymorpha</name>
    <dbReference type="NCBI Taxonomy" id="45954"/>
    <lineage>
        <taxon>Eukaryota</taxon>
        <taxon>Metazoa</taxon>
        <taxon>Spiralia</taxon>
        <taxon>Lophotrochozoa</taxon>
        <taxon>Mollusca</taxon>
        <taxon>Bivalvia</taxon>
        <taxon>Autobranchia</taxon>
        <taxon>Heteroconchia</taxon>
        <taxon>Euheterodonta</taxon>
        <taxon>Imparidentia</taxon>
        <taxon>Neoheterodontei</taxon>
        <taxon>Myida</taxon>
        <taxon>Dreissenoidea</taxon>
        <taxon>Dreissenidae</taxon>
        <taxon>Dreissena</taxon>
    </lineage>
</organism>
<dbReference type="EMBL" id="JAIWYP010000015">
    <property type="protein sequence ID" value="KAH3700376.1"/>
    <property type="molecule type" value="Genomic_DNA"/>
</dbReference>
<keyword evidence="1" id="KW-0732">Signal</keyword>
<reference evidence="2" key="1">
    <citation type="journal article" date="2019" name="bioRxiv">
        <title>The Genome of the Zebra Mussel, Dreissena polymorpha: A Resource for Invasive Species Research.</title>
        <authorList>
            <person name="McCartney M.A."/>
            <person name="Auch B."/>
            <person name="Kono T."/>
            <person name="Mallez S."/>
            <person name="Zhang Y."/>
            <person name="Obille A."/>
            <person name="Becker A."/>
            <person name="Abrahante J.E."/>
            <person name="Garbe J."/>
            <person name="Badalamenti J.P."/>
            <person name="Herman A."/>
            <person name="Mangelson H."/>
            <person name="Liachko I."/>
            <person name="Sullivan S."/>
            <person name="Sone E.D."/>
            <person name="Koren S."/>
            <person name="Silverstein K.A.T."/>
            <person name="Beckman K.B."/>
            <person name="Gohl D.M."/>
        </authorList>
    </citation>
    <scope>NUCLEOTIDE SEQUENCE</scope>
    <source>
        <strain evidence="2">Duluth1</strain>
        <tissue evidence="2">Whole animal</tissue>
    </source>
</reference>
<evidence type="ECO:0000256" key="1">
    <source>
        <dbReference type="SAM" id="SignalP"/>
    </source>
</evidence>
<name>A0A9D3YKX8_DREPO</name>
<dbReference type="Proteomes" id="UP000828390">
    <property type="component" value="Unassembled WGS sequence"/>
</dbReference>
<keyword evidence="3" id="KW-1185">Reference proteome</keyword>
<feature type="chain" id="PRO_5038767277" evidence="1">
    <location>
        <begin position="22"/>
        <end position="56"/>
    </location>
</feature>
<protein>
    <submittedName>
        <fullName evidence="2">Uncharacterized protein</fullName>
    </submittedName>
</protein>